<dbReference type="AlphaFoldDB" id="A0A6J4K9A8"/>
<accession>A0A6J4K9A8</accession>
<dbReference type="EMBL" id="CADCTR010001521">
    <property type="protein sequence ID" value="CAA9299810.1"/>
    <property type="molecule type" value="Genomic_DNA"/>
</dbReference>
<name>A0A6J4K9A8_9CHLR</name>
<proteinExistence type="predicted"/>
<sequence>MAVSVGRLHWSLVIRRWSISGGRWSVVPSGRGGQIRSINDETVRD</sequence>
<protein>
    <submittedName>
        <fullName evidence="1">Uncharacterized protein</fullName>
    </submittedName>
</protein>
<evidence type="ECO:0000313" key="1">
    <source>
        <dbReference type="EMBL" id="CAA9299810.1"/>
    </source>
</evidence>
<reference evidence="1" key="1">
    <citation type="submission" date="2020-02" db="EMBL/GenBank/DDBJ databases">
        <authorList>
            <person name="Meier V. D."/>
        </authorList>
    </citation>
    <scope>NUCLEOTIDE SEQUENCE</scope>
    <source>
        <strain evidence="1">AVDCRST_MAG93</strain>
    </source>
</reference>
<organism evidence="1">
    <name type="scientific">uncultured Chloroflexia bacterium</name>
    <dbReference type="NCBI Taxonomy" id="1672391"/>
    <lineage>
        <taxon>Bacteria</taxon>
        <taxon>Bacillati</taxon>
        <taxon>Chloroflexota</taxon>
        <taxon>Chloroflexia</taxon>
        <taxon>environmental samples</taxon>
    </lineage>
</organism>
<gene>
    <name evidence="1" type="ORF">AVDCRST_MAG93-4512</name>
</gene>